<name>Q9LES6_ARATH</name>
<dbReference type="AlphaFoldDB" id="Q9LES6"/>
<dbReference type="PANTHER" id="PTHR37742:SF1">
    <property type="entry name" value="OS01G0810200 PROTEIN"/>
    <property type="match status" value="1"/>
</dbReference>
<protein>
    <submittedName>
        <fullName evidence="2">Uncharacterized protein T8M16_150</fullName>
    </submittedName>
</protein>
<reference key="1">
    <citation type="journal article" date="2000" name="Nature">
        <title>Sequence and analysis of chromosome 3 of the plant Arabidopsis thaliana.</title>
        <authorList>
            <consortium name="European Union Chromosome 3 Arabidopsis Sequencing Consortium"/>
            <consortium name="Institute for Genomic Research"/>
            <consortium name="Kazusa DNA Research Institute"/>
            <person name="Salanoubat M."/>
            <person name="Lemcke K."/>
            <person name="Rieger M."/>
            <person name="Ansorge W."/>
            <person name="Unseld M."/>
            <person name="Fartmann B."/>
            <person name="Valle G."/>
            <person name="Blocker H."/>
            <person name="Perez-Alonso M."/>
            <person name="Obermaier B."/>
            <person name="Delseny M."/>
            <person name="Boutry M."/>
            <person name="Grivell L.A."/>
            <person name="Mache R."/>
            <person name="Puigdomenech P."/>
            <person name="De Simone V."/>
            <person name="Choisne N."/>
            <person name="Artiguenave F."/>
            <person name="Robert C."/>
            <person name="Brottier P."/>
            <person name="Wincker P."/>
            <person name="Cattolico L."/>
            <person name="Weissenbach J."/>
            <person name="Saurin W."/>
            <person name="Quetier F."/>
            <person name="Schafer M."/>
            <person name="Muller-Auer S."/>
            <person name="Gabel C."/>
            <person name="Fuchs M."/>
            <person name="Benes V."/>
            <person name="Wurmbach E."/>
            <person name="Drzonek H."/>
            <person name="Erfle H."/>
            <person name="Jordan N."/>
            <person name="Bangert S."/>
            <person name="Wiedelmann R."/>
            <person name="Kranz H."/>
            <person name="Voss H."/>
            <person name="Holland R."/>
            <person name="Brandt P."/>
            <person name="Nyakatura G."/>
            <person name="Vezzi A."/>
            <person name="D'Angelo M."/>
            <person name="Pallavicini A."/>
            <person name="Toppo S."/>
            <person name="Simionati B."/>
            <person name="Conrad A."/>
            <person name="Hornischer K."/>
            <person name="Kauer G."/>
            <person name="Lohnert T.H."/>
            <person name="Nordsiek G."/>
            <person name="Reichelt J."/>
            <person name="Scharfe M."/>
            <person name="Schon O."/>
            <person name="Bargues M."/>
            <person name="Terol J."/>
            <person name="Climent J."/>
            <person name="Navarro P."/>
            <person name="Collado C."/>
            <person name="Perez-Perez A."/>
            <person name="Ottenwalder B."/>
            <person name="Duchemin D."/>
            <person name="Cooke R."/>
            <person name="Laudie M."/>
            <person name="Berger-Llauro C."/>
            <person name="Purnelle B."/>
            <person name="Masuy D."/>
            <person name="de Haan M."/>
            <person name="Maarse A.C."/>
            <person name="Alcaraz J.P."/>
            <person name="Cottet A."/>
            <person name="Casacuberta E."/>
            <person name="Monfort A."/>
            <person name="Argiriou A."/>
            <person name="flores M."/>
            <person name="Liguori R."/>
            <person name="Vitale D."/>
            <person name="Mannhaupt G."/>
            <person name="Haase D."/>
            <person name="Schoof H."/>
            <person name="Rudd S."/>
            <person name="Zaccaria P."/>
            <person name="Mewes H.W."/>
            <person name="Mayer K.F."/>
            <person name="Kaul S."/>
            <person name="Town C.D."/>
            <person name="Koo H.L."/>
            <person name="Tallon L.J."/>
            <person name="Jenkins J."/>
            <person name="Rooney T."/>
            <person name="Rizzo M."/>
            <person name="Walts A."/>
            <person name="Utterback T."/>
            <person name="Fujii C.Y."/>
            <person name="Shea T.P."/>
            <person name="Creasy T.H."/>
            <person name="Haas B."/>
            <person name="Maiti R."/>
            <person name="Wu D."/>
            <person name="Peterson J."/>
            <person name="Van Aken S."/>
            <person name="Pai G."/>
            <person name="Militscher J."/>
            <person name="Sellers P."/>
            <person name="Gill J.E."/>
            <person name="Feldblyum T.V."/>
            <person name="Preuss D."/>
            <person name="Lin X."/>
            <person name="Nierman W.C."/>
            <person name="Salzberg S.L."/>
            <person name="White O."/>
            <person name="Venter J.C."/>
            <person name="Fraser C.M."/>
            <person name="Kaneko T."/>
            <person name="Nakamura Y."/>
            <person name="Sato S."/>
            <person name="Kato T."/>
            <person name="Asamizu E."/>
            <person name="Sasamoto S."/>
            <person name="Kimura T."/>
            <person name="Idesawa K."/>
            <person name="Kawashima K."/>
            <person name="Kishida Y."/>
            <person name="Kiyokawa C."/>
            <person name="Kohara M."/>
            <person name="Matsumoto M."/>
            <person name="Matsuno A."/>
            <person name="Muraki A."/>
            <person name="Nakayama S."/>
            <person name="Nakazaki N."/>
            <person name="Shinpo S."/>
            <person name="Takeuchi C."/>
            <person name="Wada T."/>
            <person name="Watanabe A."/>
            <person name="Yamada M."/>
            <person name="Yasuda M."/>
            <person name="Tabata S."/>
        </authorList>
    </citation>
    <scope>NUCLEOTIDE SEQUENCE [LARGE SCALE GENOMIC DNA]</scope>
    <source>
        <strain>cv. Columbia</strain>
    </source>
</reference>
<reference evidence="2" key="2">
    <citation type="submission" date="2000-08" db="EMBL/GenBank/DDBJ databases">
        <authorList>
            <person name="Benes V."/>
            <person name="Wurmbach E."/>
            <person name="Drzonek H."/>
            <person name="Ansorge W."/>
            <person name="Mewes H.W."/>
            <person name="Rudd S."/>
            <person name="Lemcke K."/>
            <person name="Mayer K.F.X."/>
            <person name="Quetier F."/>
            <person name="Salanoubat M."/>
        </authorList>
    </citation>
    <scope>NUCLEOTIDE SEQUENCE</scope>
</reference>
<feature type="compositionally biased region" description="Low complexity" evidence="1">
    <location>
        <begin position="50"/>
        <end position="66"/>
    </location>
</feature>
<dbReference type="Gene3D" id="2.60.120.10">
    <property type="entry name" value="Jelly Rolls"/>
    <property type="match status" value="1"/>
</dbReference>
<accession>Q9LES6</accession>
<proteinExistence type="predicted"/>
<sequence length="239" mass="26459">MANPRRVVIENQRLSPLINLLKKPQAIPLLLSLFLLLTWISLRLQHSSQSHVSSSSSHPKSTVNSHPDLKVYDDDDKANLVRFGLASLSPARKDDRGWLLDPVILARDSELKGGAASCVSIHVGEIRPGGLRGNHRHHTCNETFVIWGAKTKFRGLGVFKVSRQTLDFSSFDVLENHEVDKGYAEVLIGEDEVAVAVSQSGTAHALVNVDPVRSTFFIGCQDHMQNNSSTSDYKVWNDL</sequence>
<dbReference type="EMBL" id="AL390921">
    <property type="protein sequence ID" value="CAC00745.1"/>
    <property type="molecule type" value="Genomic_DNA"/>
</dbReference>
<dbReference type="PIR" id="T51270">
    <property type="entry name" value="T51270"/>
</dbReference>
<dbReference type="InterPro" id="IPR014710">
    <property type="entry name" value="RmlC-like_jellyroll"/>
</dbReference>
<dbReference type="ExpressionAtlas" id="Q9LES6">
    <property type="expression patterns" value="baseline and differential"/>
</dbReference>
<evidence type="ECO:0000313" key="2">
    <source>
        <dbReference type="EMBL" id="CAC00745.1"/>
    </source>
</evidence>
<organism evidence="2">
    <name type="scientific">Arabidopsis thaliana</name>
    <name type="common">Mouse-ear cress</name>
    <dbReference type="NCBI Taxonomy" id="3702"/>
    <lineage>
        <taxon>Eukaryota</taxon>
        <taxon>Viridiplantae</taxon>
        <taxon>Streptophyta</taxon>
        <taxon>Embryophyta</taxon>
        <taxon>Tracheophyta</taxon>
        <taxon>Spermatophyta</taxon>
        <taxon>Magnoliopsida</taxon>
        <taxon>eudicotyledons</taxon>
        <taxon>Gunneridae</taxon>
        <taxon>Pentapetalae</taxon>
        <taxon>rosids</taxon>
        <taxon>malvids</taxon>
        <taxon>Brassicales</taxon>
        <taxon>Brassicaceae</taxon>
        <taxon>Camelineae</taxon>
        <taxon>Arabidopsis</taxon>
    </lineage>
</organism>
<gene>
    <name evidence="2" type="primary">T8M16_150</name>
</gene>
<evidence type="ECO:0000256" key="1">
    <source>
        <dbReference type="SAM" id="MobiDB-lite"/>
    </source>
</evidence>
<reference evidence="2" key="3">
    <citation type="submission" date="2000-08" db="EMBL/GenBank/DDBJ databases">
        <authorList>
            <person name="EU Arabidopsis sequencing project"/>
        </authorList>
    </citation>
    <scope>NUCLEOTIDE SEQUENCE</scope>
</reference>
<dbReference type="PANTHER" id="PTHR37742">
    <property type="entry name" value="OS01G0810200 PROTEIN"/>
    <property type="match status" value="1"/>
</dbReference>
<feature type="region of interest" description="Disordered" evidence="1">
    <location>
        <begin position="50"/>
        <end position="70"/>
    </location>
</feature>